<dbReference type="AlphaFoldDB" id="A0AAN7TSW3"/>
<dbReference type="EMBL" id="JAVFKY010000003">
    <property type="protein sequence ID" value="KAK5578964.1"/>
    <property type="molecule type" value="Genomic_DNA"/>
</dbReference>
<proteinExistence type="predicted"/>
<comment type="caution">
    <text evidence="1">The sequence shown here is derived from an EMBL/GenBank/DDBJ whole genome shotgun (WGS) entry which is preliminary data.</text>
</comment>
<organism evidence="1 2">
    <name type="scientific">Dictyostelium firmibasis</name>
    <dbReference type="NCBI Taxonomy" id="79012"/>
    <lineage>
        <taxon>Eukaryota</taxon>
        <taxon>Amoebozoa</taxon>
        <taxon>Evosea</taxon>
        <taxon>Eumycetozoa</taxon>
        <taxon>Dictyostelia</taxon>
        <taxon>Dictyosteliales</taxon>
        <taxon>Dictyosteliaceae</taxon>
        <taxon>Dictyostelium</taxon>
    </lineage>
</organism>
<protein>
    <submittedName>
        <fullName evidence="1">Uncharacterized protein</fullName>
    </submittedName>
</protein>
<dbReference type="PANTHER" id="PTHR32488">
    <property type="entry name" value="UPF0746 PROTEIN DDB_G0280785-RELATED"/>
    <property type="match status" value="1"/>
</dbReference>
<dbReference type="Proteomes" id="UP001344447">
    <property type="component" value="Unassembled WGS sequence"/>
</dbReference>
<keyword evidence="2" id="KW-1185">Reference proteome</keyword>
<accession>A0AAN7TSW3</accession>
<dbReference type="PANTHER" id="PTHR32488:SF76">
    <property type="entry name" value="ANKYRIN REPEAT-CONTAINING PROTEIN-RELATED"/>
    <property type="match status" value="1"/>
</dbReference>
<reference evidence="1 2" key="1">
    <citation type="submission" date="2023-11" db="EMBL/GenBank/DDBJ databases">
        <title>Dfirmibasis_genome.</title>
        <authorList>
            <person name="Edelbroek B."/>
            <person name="Kjellin J."/>
            <person name="Jerlstrom-Hultqvist J."/>
            <person name="Soderbom F."/>
        </authorList>
    </citation>
    <scope>NUCLEOTIDE SEQUENCE [LARGE SCALE GENOMIC DNA]</scope>
    <source>
        <strain evidence="1 2">TNS-C-14</strain>
    </source>
</reference>
<gene>
    <name evidence="1" type="ORF">RB653_008639</name>
</gene>
<sequence length="881" mass="105716">MDINKNEILFWKVIRNIYLFKYILNNFFRNQIDTIGSSLRPIYSIKWLIRNDYRNTLKFKLLNDHYLELDCKTNESNIFSFLSPIKNNVKTKEFDELVFFNFYKKFYNSIIPSYKGDGLLNQLISITVNSNNIPAFKVLCKEKYGYNYYLNPKKVDIMMDSYISHSSYNHFKTLNKVRKLLYKHCKSGEFSIKSDNDEIKVWDEISNCFSKEIERQVIGIPKNNFSTNHSHINENHKQFSEGLSQCLIENSFFKCICTYIKLCNFLMIQKGIKPPPYPNHSFYKSFNTIYEFCPISSNFKVGFLYNLCKSISKIKQFYQNYQTIDSSLILTFEELNTLEFNKKQLKQRISIVDPSFKNVQLLLKMFLNFRDLKLNISSPLYYYKYSKQEDYDNFQSIETIEKNINNFNGCEVIALRYGNFDLFKRWYEVMNSYISPKLDLFYCNQLNDSFGKIIKKVPSSTFKDSSNGFHGTSCRLLELLESNDPPLFNNCKDRSKQIEFINNVCNEINNNFNQFKLHPIIFFQLIIQFNDLEFIKITLEQLGGVLKQDTIPQPPSNIPFGFLKDIDQINWGKENNYYNPINIFKRIKSIEIYQFILDNFKFYNFLHDWFLVKDMIYESTKKFNSIPLILNKEIIKNTNSISMFEYCLYKTGSILEKDQIYLFKKPKKQISYDFFNHLQYIIENSTNNHNLYFLIHYIRKFNRINQIKLFEFFNWIDKRGIVSFDTPQLTLHQVLKNGIQSRIEMEDVFKYIVATFNKDNELLNKRFFSPFETLDKFTHKYSRELSRFMAMVIDNKDFNIINLIMLNYFNIKDYSVCDHQNLLFYVKRFIGDHYNIKILYYLLESHNYSFLKYTQQIDHPFFIDLKNSLTINEFNYLYNEK</sequence>
<name>A0AAN7TSW3_9MYCE</name>
<evidence type="ECO:0000313" key="2">
    <source>
        <dbReference type="Proteomes" id="UP001344447"/>
    </source>
</evidence>
<evidence type="ECO:0000313" key="1">
    <source>
        <dbReference type="EMBL" id="KAK5578964.1"/>
    </source>
</evidence>
<dbReference type="InterPro" id="IPR051904">
    <property type="entry name" value="UPF0746_actin_org"/>
</dbReference>